<protein>
    <submittedName>
        <fullName evidence="1">Uncharacterized protein</fullName>
    </submittedName>
</protein>
<dbReference type="AlphaFoldDB" id="A0A6A4T0D4"/>
<accession>A0A6A4T0D4</accession>
<dbReference type="EMBL" id="VEVO01000010">
    <property type="protein sequence ID" value="KAF0036731.1"/>
    <property type="molecule type" value="Genomic_DNA"/>
</dbReference>
<proteinExistence type="predicted"/>
<sequence length="94" mass="10787">MLKERLCGDLSSIAECRRYDSISSVVHNIYSLPFYSTVSFRTQQKRKRSGALFIPGRFALQPPLTARRTISVNRKLNRDNITSVEQRPQATITE</sequence>
<dbReference type="Proteomes" id="UP000438429">
    <property type="component" value="Unassembled WGS sequence"/>
</dbReference>
<name>A0A6A4T0D4_SCOMX</name>
<reference evidence="1 2" key="1">
    <citation type="submission" date="2019-06" db="EMBL/GenBank/DDBJ databases">
        <title>Draft genomes of female and male turbot (Scophthalmus maximus).</title>
        <authorList>
            <person name="Xu H."/>
            <person name="Xu X.-W."/>
            <person name="Shao C."/>
            <person name="Chen S."/>
        </authorList>
    </citation>
    <scope>NUCLEOTIDE SEQUENCE [LARGE SCALE GENOMIC DNA]</scope>
    <source>
        <strain evidence="1">Ysfricsl-2016a</strain>
        <tissue evidence="1">Blood</tissue>
    </source>
</reference>
<gene>
    <name evidence="1" type="ORF">F2P81_012043</name>
</gene>
<evidence type="ECO:0000313" key="1">
    <source>
        <dbReference type="EMBL" id="KAF0036731.1"/>
    </source>
</evidence>
<evidence type="ECO:0000313" key="2">
    <source>
        <dbReference type="Proteomes" id="UP000438429"/>
    </source>
</evidence>
<comment type="caution">
    <text evidence="1">The sequence shown here is derived from an EMBL/GenBank/DDBJ whole genome shotgun (WGS) entry which is preliminary data.</text>
</comment>
<organism evidence="1 2">
    <name type="scientific">Scophthalmus maximus</name>
    <name type="common">Turbot</name>
    <name type="synonym">Psetta maxima</name>
    <dbReference type="NCBI Taxonomy" id="52904"/>
    <lineage>
        <taxon>Eukaryota</taxon>
        <taxon>Metazoa</taxon>
        <taxon>Chordata</taxon>
        <taxon>Craniata</taxon>
        <taxon>Vertebrata</taxon>
        <taxon>Euteleostomi</taxon>
        <taxon>Actinopterygii</taxon>
        <taxon>Neopterygii</taxon>
        <taxon>Teleostei</taxon>
        <taxon>Neoteleostei</taxon>
        <taxon>Acanthomorphata</taxon>
        <taxon>Carangaria</taxon>
        <taxon>Pleuronectiformes</taxon>
        <taxon>Pleuronectoidei</taxon>
        <taxon>Scophthalmidae</taxon>
        <taxon>Scophthalmus</taxon>
    </lineage>
</organism>